<name>A0ABY6G1K9_9MICO</name>
<keyword evidence="2 4" id="KW-0067">ATP-binding</keyword>
<dbReference type="SMART" id="SM00382">
    <property type="entry name" value="AAA"/>
    <property type="match status" value="1"/>
</dbReference>
<organism evidence="4 5">
    <name type="scientific">Brachybacterium huguangmaarense</name>
    <dbReference type="NCBI Taxonomy" id="1652028"/>
    <lineage>
        <taxon>Bacteria</taxon>
        <taxon>Bacillati</taxon>
        <taxon>Actinomycetota</taxon>
        <taxon>Actinomycetes</taxon>
        <taxon>Micrococcales</taxon>
        <taxon>Dermabacteraceae</taxon>
        <taxon>Brachybacterium</taxon>
    </lineage>
</organism>
<dbReference type="PANTHER" id="PTHR24221">
    <property type="entry name" value="ATP-BINDING CASSETTE SUB-FAMILY B"/>
    <property type="match status" value="1"/>
</dbReference>
<dbReference type="Proteomes" id="UP001164305">
    <property type="component" value="Chromosome"/>
</dbReference>
<evidence type="ECO:0000313" key="4">
    <source>
        <dbReference type="EMBL" id="UYG17095.1"/>
    </source>
</evidence>
<dbReference type="PROSITE" id="PS50893">
    <property type="entry name" value="ABC_TRANSPORTER_2"/>
    <property type="match status" value="1"/>
</dbReference>
<evidence type="ECO:0000259" key="3">
    <source>
        <dbReference type="PROSITE" id="PS50893"/>
    </source>
</evidence>
<reference evidence="4" key="1">
    <citation type="submission" date="2022-10" db="EMBL/GenBank/DDBJ databases">
        <title>Whole-Genome Sequencing of Brachybacterium huguangmaarense BRM-3, Isolated from Betula schmidtii.</title>
        <authorList>
            <person name="Haam D."/>
        </authorList>
    </citation>
    <scope>NUCLEOTIDE SEQUENCE</scope>
    <source>
        <strain evidence="4">BRM-3</strain>
    </source>
</reference>
<proteinExistence type="predicted"/>
<dbReference type="Gene3D" id="3.40.50.300">
    <property type="entry name" value="P-loop containing nucleotide triphosphate hydrolases"/>
    <property type="match status" value="1"/>
</dbReference>
<dbReference type="GO" id="GO:0005524">
    <property type="term" value="F:ATP binding"/>
    <property type="evidence" value="ECO:0007669"/>
    <property type="project" value="UniProtKB-KW"/>
</dbReference>
<dbReference type="InterPro" id="IPR027417">
    <property type="entry name" value="P-loop_NTPase"/>
</dbReference>
<dbReference type="InterPro" id="IPR003439">
    <property type="entry name" value="ABC_transporter-like_ATP-bd"/>
</dbReference>
<evidence type="ECO:0000256" key="1">
    <source>
        <dbReference type="ARBA" id="ARBA00022741"/>
    </source>
</evidence>
<evidence type="ECO:0000256" key="2">
    <source>
        <dbReference type="ARBA" id="ARBA00022840"/>
    </source>
</evidence>
<dbReference type="InterPro" id="IPR017871">
    <property type="entry name" value="ABC_transporter-like_CS"/>
</dbReference>
<dbReference type="InterPro" id="IPR039421">
    <property type="entry name" value="Type_1_exporter"/>
</dbReference>
<dbReference type="InterPro" id="IPR003593">
    <property type="entry name" value="AAA+_ATPase"/>
</dbReference>
<dbReference type="SUPFAM" id="SSF52540">
    <property type="entry name" value="P-loop containing nucleoside triphosphate hydrolases"/>
    <property type="match status" value="1"/>
</dbReference>
<sequence length="304" mass="31933">MFVVAALLVLLRGQGVSVGDMAIVASSVTALGTLAQLVVWGSGVAQIAQFVGDLDAPLVPSSAEAPRSTSPTRIEAVEVESATFTYRGRTAPAVDHASGRFAGTGMIVLTGPNGAGKSTLAKLVAGALQPDAGTVRWRRGDGSCGEPHWQEVSVLHQDEALLPLPVRDFVRMGVEASDPEILAALRRTGLGALIDTVPDLLDRRVGESYTQGAAFSGGQFQRLCLARLLLQDRPMWVLDEPTSAIDVAGDADFVALLRETGADRFVVVITHKDLGVEDGDEVWRVEDGRPERLLPPVGAAAPGA</sequence>
<dbReference type="PROSITE" id="PS00211">
    <property type="entry name" value="ABC_TRANSPORTER_1"/>
    <property type="match status" value="1"/>
</dbReference>
<dbReference type="PANTHER" id="PTHR24221:SF654">
    <property type="entry name" value="ATP-BINDING CASSETTE SUB-FAMILY B MEMBER 6"/>
    <property type="match status" value="1"/>
</dbReference>
<accession>A0ABY6G1K9</accession>
<dbReference type="RefSeq" id="WP_263594304.1">
    <property type="nucleotide sequence ID" value="NZ_CP107020.1"/>
</dbReference>
<gene>
    <name evidence="4" type="ORF">BRM3_01270</name>
</gene>
<keyword evidence="5" id="KW-1185">Reference proteome</keyword>
<dbReference type="Pfam" id="PF00005">
    <property type="entry name" value="ABC_tran"/>
    <property type="match status" value="1"/>
</dbReference>
<protein>
    <submittedName>
        <fullName evidence="4">ATP-binding cassette domain-containing protein</fullName>
    </submittedName>
</protein>
<dbReference type="EMBL" id="CP107020">
    <property type="protein sequence ID" value="UYG17095.1"/>
    <property type="molecule type" value="Genomic_DNA"/>
</dbReference>
<feature type="domain" description="ABC transporter" evidence="3">
    <location>
        <begin position="77"/>
        <end position="304"/>
    </location>
</feature>
<evidence type="ECO:0000313" key="5">
    <source>
        <dbReference type="Proteomes" id="UP001164305"/>
    </source>
</evidence>
<keyword evidence="1" id="KW-0547">Nucleotide-binding</keyword>